<evidence type="ECO:0000313" key="2">
    <source>
        <dbReference type="Proteomes" id="UP001209344"/>
    </source>
</evidence>
<evidence type="ECO:0000313" key="1">
    <source>
        <dbReference type="EMBL" id="MCW4129039.1"/>
    </source>
</evidence>
<accession>A0AAP3FAS7</accession>
<dbReference type="PROSITE" id="PS00018">
    <property type="entry name" value="EF_HAND_1"/>
    <property type="match status" value="1"/>
</dbReference>
<proteinExistence type="predicted"/>
<comment type="caution">
    <text evidence="1">The sequence shown here is derived from an EMBL/GenBank/DDBJ whole genome shotgun (WGS) entry which is preliminary data.</text>
</comment>
<protein>
    <recommendedName>
        <fullName evidence="3">EF-hand domain-containing protein</fullName>
    </recommendedName>
</protein>
<organism evidence="1 2">
    <name type="scientific">Segatella copri</name>
    <dbReference type="NCBI Taxonomy" id="165179"/>
    <lineage>
        <taxon>Bacteria</taxon>
        <taxon>Pseudomonadati</taxon>
        <taxon>Bacteroidota</taxon>
        <taxon>Bacteroidia</taxon>
        <taxon>Bacteroidales</taxon>
        <taxon>Prevotellaceae</taxon>
        <taxon>Segatella</taxon>
    </lineage>
</organism>
<sequence length="1100" mass="122289">MDEISVKTRAAMSTDLESRVECLWVAIYNASTGKRTFSKSYTPSGNFPEKLTTGEIKDIETESGNSYIVAVANYQNKTAVDLSGKDGADKDTEQGLETLLTAADTWEKYRAIAIKQKSDGDYASIETPAEAIVMQGSYRAEGHKENYTEDEGAETVGIQPGANNLDGMIHLRRIWTQNTFNIVPDGNVISMELVNVEVVNVPILTWLYGRQQDNNAGTLGYANAGDAYSPVMPDDLKHPMYKESQTYTPTSMTVTTDDKGRPNYKFDYWQFENKRTGSAASYADRELEYKTDGMNSGIYTSLCGNSGKATLDNNATYIRFTARIRYIVDDIKNPEEIADDIGNVKYRNAEATYVVHLGYIGDDASDFNCYRNSKYTYNIKVMSVDKILLEAFRKSESQPGAEGIVTDVSDEYFNLDAHFNVFNIYLTRDQLEDFTFSMTTYEDNAPHTITNITDKRLGVTANVPKKGDPNWKYYSWIQLVENGKSDKKTEIAKFPNLTTNGGANKVLYLNDISQMASNLVANEGYCFTVYVKEYTYEADYGETGYGDEKTTKWTHYVNQPSRTASFNVAYSVSEDRESQHFKAKYALSQRSIQTYYDITKAAAGDGTALGVEHVNEVFGMNIRWTVSDPSDSYDADNGRYNVWLALGGSNNGTQATTQWEGTDVLDLENLLHVNKVTNTAQTKYATHLNFNEKTQYVPAMRTITSSLSGNSGHYNSQASSYDPQTSHNTAQYIQAIFSCMNRNKDENGNGKIDAAELKWYVPAAGKYLRVILGRNNLITPLMGYEQKTLPQGCADDYNTLYHFISSDRKIIWADEGMSSSQFNSTTNSWQHAPWQVRCVRNLGTNLLSVTKGEKVTAAYDVKVDNTTKGGVIKPIRYFGGALRNPTTLPLPLHKTSSPYNRLARYGFEIAPAGNGNTENYTIDAGMFAITYNATGTTPQSLTPIARTYSAIVAAIEKASPCEKLNKSSGRKGWRIPNQKEIVIMMRAGVITGQYSSYSLSDGVLSQTGKSWGTVNGAGVMCCTQEHWPSMTGSNFEKTNTNPINGSDPLSGRNRWCTIEPNSSLASAKKHSQIVGIRCVRDLTAAEANMTYKQIKNHKTN</sequence>
<dbReference type="InterPro" id="IPR018247">
    <property type="entry name" value="EF_Hand_1_Ca_BS"/>
</dbReference>
<dbReference type="EMBL" id="JAPDVK010000003">
    <property type="protein sequence ID" value="MCW4129039.1"/>
    <property type="molecule type" value="Genomic_DNA"/>
</dbReference>
<dbReference type="RefSeq" id="WP_264966594.1">
    <property type="nucleotide sequence ID" value="NZ_JAPDVK010000003.1"/>
</dbReference>
<evidence type="ECO:0008006" key="3">
    <source>
        <dbReference type="Google" id="ProtNLM"/>
    </source>
</evidence>
<name>A0AAP3FAS7_9BACT</name>
<dbReference type="AlphaFoldDB" id="A0AAP3FAS7"/>
<gene>
    <name evidence="1" type="ORF">ONT16_12435</name>
</gene>
<dbReference type="Proteomes" id="UP001209344">
    <property type="component" value="Unassembled WGS sequence"/>
</dbReference>
<reference evidence="1" key="1">
    <citation type="submission" date="2022-11" db="EMBL/GenBank/DDBJ databases">
        <title>Genomic repertoires linked with pathogenic potency of arthritogenic Prevotella copri isolated from the gut of rheumatoid arthritis patients.</title>
        <authorList>
            <person name="Nii T."/>
            <person name="Maeda Y."/>
            <person name="Motooka D."/>
            <person name="Naito M."/>
            <person name="Matsumoto Y."/>
            <person name="Ogawa T."/>
            <person name="Oguro-Igashira E."/>
            <person name="Kishikawa T."/>
            <person name="Yamashita M."/>
            <person name="Koizumi S."/>
            <person name="Kurakawa T."/>
            <person name="Okumura R."/>
            <person name="Kayama H."/>
            <person name="Murakami M."/>
            <person name="Sakaguchi T."/>
            <person name="Das B."/>
            <person name="Nakamura S."/>
            <person name="Okada Y."/>
            <person name="Kumanogoh A."/>
            <person name="Takeda K."/>
        </authorList>
    </citation>
    <scope>NUCLEOTIDE SEQUENCE</scope>
    <source>
        <strain evidence="1">F3-75</strain>
    </source>
</reference>